<accession>A0A1I5PGB9</accession>
<dbReference type="SUPFAM" id="SSF51735">
    <property type="entry name" value="NAD(P)-binding Rossmann-fold domains"/>
    <property type="match status" value="1"/>
</dbReference>
<dbReference type="PANTHER" id="PTHR43618:SF8">
    <property type="entry name" value="7ALPHA-HYDROXYSTEROID DEHYDROGENASE"/>
    <property type="match status" value="1"/>
</dbReference>
<dbReference type="InterPro" id="IPR020904">
    <property type="entry name" value="Sc_DH/Rdtase_CS"/>
</dbReference>
<keyword evidence="2" id="KW-0521">NADP</keyword>
<dbReference type="InterPro" id="IPR002347">
    <property type="entry name" value="SDR_fam"/>
</dbReference>
<dbReference type="STRING" id="1993.SAMN04489713_113131"/>
<dbReference type="GeneID" id="99657151"/>
<dbReference type="InterPro" id="IPR057326">
    <property type="entry name" value="KR_dom"/>
</dbReference>
<dbReference type="PROSITE" id="PS00061">
    <property type="entry name" value="ADH_SHORT"/>
    <property type="match status" value="1"/>
</dbReference>
<dbReference type="AlphaFoldDB" id="A0A1I5PGB9"/>
<dbReference type="Gene3D" id="3.40.50.720">
    <property type="entry name" value="NAD(P)-binding Rossmann-like Domain"/>
    <property type="match status" value="1"/>
</dbReference>
<evidence type="ECO:0000259" key="4">
    <source>
        <dbReference type="SMART" id="SM00822"/>
    </source>
</evidence>
<dbReference type="OrthoDB" id="286404at2"/>
<keyword evidence="3" id="KW-0560">Oxidoreductase</keyword>
<organism evidence="5 6">
    <name type="scientific">Actinomadura madurae</name>
    <dbReference type="NCBI Taxonomy" id="1993"/>
    <lineage>
        <taxon>Bacteria</taxon>
        <taxon>Bacillati</taxon>
        <taxon>Actinomycetota</taxon>
        <taxon>Actinomycetes</taxon>
        <taxon>Streptosporangiales</taxon>
        <taxon>Thermomonosporaceae</taxon>
        <taxon>Actinomadura</taxon>
    </lineage>
</organism>
<dbReference type="EMBL" id="FOVH01000013">
    <property type="protein sequence ID" value="SFP33075.1"/>
    <property type="molecule type" value="Genomic_DNA"/>
</dbReference>
<sequence>MTAAAHDTVADEKVPGPAELFDLTGRTALVTGASSGLGVNFAIALRNAGASVYVAARRVDRLNDLCARHPGLTAVACDVSDEDSVAEAAARINGEAGALDVLVNNAGTSVPGRAEDESMSDFGYVMNVNVHGTFRLTQLLARPMLDAGRGSIINVASILGLVAASPNRQASYCASKGALISLTRELAVQWARRGVRVNAIAPGFFPSELTTELMDGPGNDYVTRNTPMARTGDPNELLGALLLLAGDAGTFITGQVIAVDGGWTAR</sequence>
<dbReference type="InterPro" id="IPR052178">
    <property type="entry name" value="Sec_Metab_Biosynth_SDR"/>
</dbReference>
<proteinExistence type="inferred from homology"/>
<evidence type="ECO:0000313" key="5">
    <source>
        <dbReference type="EMBL" id="SFP33075.1"/>
    </source>
</evidence>
<reference evidence="5 6" key="1">
    <citation type="submission" date="2016-10" db="EMBL/GenBank/DDBJ databases">
        <authorList>
            <person name="de Groot N.N."/>
        </authorList>
    </citation>
    <scope>NUCLEOTIDE SEQUENCE [LARGE SCALE GENOMIC DNA]</scope>
    <source>
        <strain evidence="5 6">DSM 43067</strain>
    </source>
</reference>
<dbReference type="RefSeq" id="WP_021592347.1">
    <property type="nucleotide sequence ID" value="NZ_CP083237.1"/>
</dbReference>
<name>A0A1I5PGB9_9ACTN</name>
<dbReference type="InterPro" id="IPR036291">
    <property type="entry name" value="NAD(P)-bd_dom_sf"/>
</dbReference>
<dbReference type="Pfam" id="PF13561">
    <property type="entry name" value="adh_short_C2"/>
    <property type="match status" value="1"/>
</dbReference>
<comment type="similarity">
    <text evidence="1">Belongs to the short-chain dehydrogenases/reductases (SDR) family.</text>
</comment>
<feature type="domain" description="Ketoreductase" evidence="4">
    <location>
        <begin position="26"/>
        <end position="203"/>
    </location>
</feature>
<dbReference type="eggNOG" id="COG1028">
    <property type="taxonomic scope" value="Bacteria"/>
</dbReference>
<evidence type="ECO:0000256" key="1">
    <source>
        <dbReference type="ARBA" id="ARBA00006484"/>
    </source>
</evidence>
<keyword evidence="6" id="KW-1185">Reference proteome</keyword>
<dbReference type="InParanoid" id="A0A1I5PGB9"/>
<dbReference type="PRINTS" id="PR00081">
    <property type="entry name" value="GDHRDH"/>
</dbReference>
<dbReference type="PANTHER" id="PTHR43618">
    <property type="entry name" value="7-ALPHA-HYDROXYSTEROID DEHYDROGENASE"/>
    <property type="match status" value="1"/>
</dbReference>
<dbReference type="SMART" id="SM00822">
    <property type="entry name" value="PKS_KR"/>
    <property type="match status" value="1"/>
</dbReference>
<evidence type="ECO:0000256" key="3">
    <source>
        <dbReference type="ARBA" id="ARBA00023002"/>
    </source>
</evidence>
<dbReference type="PRINTS" id="PR00080">
    <property type="entry name" value="SDRFAMILY"/>
</dbReference>
<evidence type="ECO:0000313" key="6">
    <source>
        <dbReference type="Proteomes" id="UP000183413"/>
    </source>
</evidence>
<dbReference type="Proteomes" id="UP000183413">
    <property type="component" value="Unassembled WGS sequence"/>
</dbReference>
<dbReference type="FunFam" id="3.40.50.720:FF:000084">
    <property type="entry name" value="Short-chain dehydrogenase reductase"/>
    <property type="match status" value="1"/>
</dbReference>
<dbReference type="GO" id="GO:0016491">
    <property type="term" value="F:oxidoreductase activity"/>
    <property type="evidence" value="ECO:0007669"/>
    <property type="project" value="UniProtKB-KW"/>
</dbReference>
<gene>
    <name evidence="5" type="ORF">SAMN04489713_113131</name>
</gene>
<protein>
    <recommendedName>
        <fullName evidence="4">Ketoreductase domain-containing protein</fullName>
    </recommendedName>
</protein>
<evidence type="ECO:0000256" key="2">
    <source>
        <dbReference type="ARBA" id="ARBA00022857"/>
    </source>
</evidence>